<dbReference type="Proteomes" id="UP001162162">
    <property type="component" value="Unassembled WGS sequence"/>
</dbReference>
<evidence type="ECO:0000313" key="2">
    <source>
        <dbReference type="EMBL" id="KAJ8938777.1"/>
    </source>
</evidence>
<name>A0AAV8XIF3_9CUCU</name>
<feature type="region of interest" description="Disordered" evidence="1">
    <location>
        <begin position="480"/>
        <end position="523"/>
    </location>
</feature>
<feature type="region of interest" description="Disordered" evidence="1">
    <location>
        <begin position="194"/>
        <end position="215"/>
    </location>
</feature>
<protein>
    <submittedName>
        <fullName evidence="2">Uncharacterized protein</fullName>
    </submittedName>
</protein>
<comment type="caution">
    <text evidence="2">The sequence shown here is derived from an EMBL/GenBank/DDBJ whole genome shotgun (WGS) entry which is preliminary data.</text>
</comment>
<feature type="compositionally biased region" description="Basic and acidic residues" evidence="1">
    <location>
        <begin position="503"/>
        <end position="523"/>
    </location>
</feature>
<accession>A0AAV8XIF3</accession>
<dbReference type="AlphaFoldDB" id="A0AAV8XIF3"/>
<feature type="compositionally biased region" description="Basic and acidic residues" evidence="1">
    <location>
        <begin position="423"/>
        <end position="445"/>
    </location>
</feature>
<feature type="compositionally biased region" description="Basic and acidic residues" evidence="1">
    <location>
        <begin position="480"/>
        <end position="496"/>
    </location>
</feature>
<feature type="compositionally biased region" description="Polar residues" evidence="1">
    <location>
        <begin position="37"/>
        <end position="46"/>
    </location>
</feature>
<keyword evidence="3" id="KW-1185">Reference proteome</keyword>
<sequence length="523" mass="60411">MDIKMDKWQSEWVSDDHSNIEVITPDFARLYSSCNSFEDNNDSPNVSRDDSIESYGDDGAERNDAILKPTFKSVLQAKKRLQAFSAVKQLKKSVSREEKYDESDKPDKSLSKKQKKALYPDDKAKAVIKEIEEIKRMEQRGGVSDDLPKPASVPPEILATASAAIKSISLKAVIRSRSRSSSLEREHFKRREIKSRNYRRKSISPEDFGRRKSPTKKLAYPKSWTEYKYQNLTLVKDEELKSKLFPKQKYSQHELVTRIFNFDSPSPLLESFKYSTVEDKTENVPVSFMRVTRAKPSIVYSVNFENNKEAFISRKQLFGIIPRERREVIERFISTPSSKAQPSAKKLQSRQWYGKTWKNPDAICKILENSVGLSFLQNYSDEEEENETEEIVICSSTKENGVKDVAPTPKPVGKQAPQTRAKPQSEKCEKPELPNEKLEKTKTRIEKHEKPEVRLEDVERDEVIICKKIEKKSCQEDLVAKEDYQLSRRLPTEERSPPGLPSKKTDRNVPLDQKDDKIEPFYV</sequence>
<feature type="region of interest" description="Disordered" evidence="1">
    <location>
        <begin position="91"/>
        <end position="121"/>
    </location>
</feature>
<organism evidence="2 3">
    <name type="scientific">Aromia moschata</name>
    <dbReference type="NCBI Taxonomy" id="1265417"/>
    <lineage>
        <taxon>Eukaryota</taxon>
        <taxon>Metazoa</taxon>
        <taxon>Ecdysozoa</taxon>
        <taxon>Arthropoda</taxon>
        <taxon>Hexapoda</taxon>
        <taxon>Insecta</taxon>
        <taxon>Pterygota</taxon>
        <taxon>Neoptera</taxon>
        <taxon>Endopterygota</taxon>
        <taxon>Coleoptera</taxon>
        <taxon>Polyphaga</taxon>
        <taxon>Cucujiformia</taxon>
        <taxon>Chrysomeloidea</taxon>
        <taxon>Cerambycidae</taxon>
        <taxon>Cerambycinae</taxon>
        <taxon>Callichromatini</taxon>
        <taxon>Aromia</taxon>
    </lineage>
</organism>
<feature type="compositionally biased region" description="Basic and acidic residues" evidence="1">
    <location>
        <begin position="94"/>
        <end position="110"/>
    </location>
</feature>
<dbReference type="EMBL" id="JAPWTK010000535">
    <property type="protein sequence ID" value="KAJ8938777.1"/>
    <property type="molecule type" value="Genomic_DNA"/>
</dbReference>
<feature type="region of interest" description="Disordered" evidence="1">
    <location>
        <begin position="37"/>
        <end position="62"/>
    </location>
</feature>
<gene>
    <name evidence="2" type="ORF">NQ318_009132</name>
</gene>
<evidence type="ECO:0000313" key="3">
    <source>
        <dbReference type="Proteomes" id="UP001162162"/>
    </source>
</evidence>
<proteinExistence type="predicted"/>
<feature type="region of interest" description="Disordered" evidence="1">
    <location>
        <begin position="399"/>
        <end position="445"/>
    </location>
</feature>
<evidence type="ECO:0000256" key="1">
    <source>
        <dbReference type="SAM" id="MobiDB-lite"/>
    </source>
</evidence>
<reference evidence="2" key="1">
    <citation type="journal article" date="2023" name="Insect Mol. Biol.">
        <title>Genome sequencing provides insights into the evolution of gene families encoding plant cell wall-degrading enzymes in longhorned beetles.</title>
        <authorList>
            <person name="Shin N.R."/>
            <person name="Okamura Y."/>
            <person name="Kirsch R."/>
            <person name="Pauchet Y."/>
        </authorList>
    </citation>
    <scope>NUCLEOTIDE SEQUENCE</scope>
    <source>
        <strain evidence="2">AMC_N1</strain>
    </source>
</reference>